<dbReference type="GO" id="GO:0030672">
    <property type="term" value="C:synaptic vesicle membrane"/>
    <property type="evidence" value="ECO:0007669"/>
    <property type="project" value="TreeGrafter"/>
</dbReference>
<reference evidence="3" key="1">
    <citation type="journal article" date="2017" name="Nat. Commun.">
        <title>The North American bullfrog draft genome provides insight into hormonal regulation of long noncoding RNA.</title>
        <authorList>
            <person name="Hammond S.A."/>
            <person name="Warren R.L."/>
            <person name="Vandervalk B.P."/>
            <person name="Kucuk E."/>
            <person name="Khan H."/>
            <person name="Gibb E.A."/>
            <person name="Pandoh P."/>
            <person name="Kirk H."/>
            <person name="Zhao Y."/>
            <person name="Jones M."/>
            <person name="Mungall A.J."/>
            <person name="Coope R."/>
            <person name="Pleasance S."/>
            <person name="Moore R.A."/>
            <person name="Holt R.A."/>
            <person name="Round J.M."/>
            <person name="Ohora S."/>
            <person name="Walle B.V."/>
            <person name="Veldhoen N."/>
            <person name="Helbing C.C."/>
            <person name="Birol I."/>
        </authorList>
    </citation>
    <scope>NUCLEOTIDE SEQUENCE [LARGE SCALE GENOMIC DNA]</scope>
</reference>
<dbReference type="GO" id="GO:0016081">
    <property type="term" value="P:synaptic vesicle docking"/>
    <property type="evidence" value="ECO:0007669"/>
    <property type="project" value="TreeGrafter"/>
</dbReference>
<organism evidence="2 3">
    <name type="scientific">Aquarana catesbeiana</name>
    <name type="common">American bullfrog</name>
    <name type="synonym">Rana catesbeiana</name>
    <dbReference type="NCBI Taxonomy" id="8400"/>
    <lineage>
        <taxon>Eukaryota</taxon>
        <taxon>Metazoa</taxon>
        <taxon>Chordata</taxon>
        <taxon>Craniata</taxon>
        <taxon>Vertebrata</taxon>
        <taxon>Euteleostomi</taxon>
        <taxon>Amphibia</taxon>
        <taxon>Batrachia</taxon>
        <taxon>Anura</taxon>
        <taxon>Neobatrachia</taxon>
        <taxon>Ranoidea</taxon>
        <taxon>Ranidae</taxon>
        <taxon>Aquarana</taxon>
    </lineage>
</organism>
<dbReference type="GO" id="GO:0043195">
    <property type="term" value="C:terminal bouton"/>
    <property type="evidence" value="ECO:0007669"/>
    <property type="project" value="TreeGrafter"/>
</dbReference>
<keyword evidence="3" id="KW-1185">Reference proteome</keyword>
<dbReference type="PANTHER" id="PTHR10480:SF2">
    <property type="entry name" value="PROTEIN UNC-13 HOMOLOG C"/>
    <property type="match status" value="1"/>
</dbReference>
<dbReference type="Proteomes" id="UP000228934">
    <property type="component" value="Unassembled WGS sequence"/>
</dbReference>
<dbReference type="PANTHER" id="PTHR10480">
    <property type="entry name" value="PROTEIN UNC-13 HOMOLOG"/>
    <property type="match status" value="1"/>
</dbReference>
<dbReference type="InterPro" id="IPR000008">
    <property type="entry name" value="C2_dom"/>
</dbReference>
<proteinExistence type="predicted"/>
<dbReference type="SUPFAM" id="SSF49562">
    <property type="entry name" value="C2 domain (Calcium/lipid-binding domain, CaLB)"/>
    <property type="match status" value="1"/>
</dbReference>
<evidence type="ECO:0000259" key="1">
    <source>
        <dbReference type="PROSITE" id="PS50004"/>
    </source>
</evidence>
<dbReference type="OrthoDB" id="5831756at2759"/>
<dbReference type="PROSITE" id="PS50004">
    <property type="entry name" value="C2"/>
    <property type="match status" value="1"/>
</dbReference>
<dbReference type="GO" id="GO:0035249">
    <property type="term" value="P:synaptic transmission, glutamatergic"/>
    <property type="evidence" value="ECO:0007669"/>
    <property type="project" value="TreeGrafter"/>
</dbReference>
<dbReference type="GO" id="GO:0017075">
    <property type="term" value="F:syntaxin-1 binding"/>
    <property type="evidence" value="ECO:0007669"/>
    <property type="project" value="TreeGrafter"/>
</dbReference>
<dbReference type="GO" id="GO:0099525">
    <property type="term" value="P:presynaptic dense core vesicle exocytosis"/>
    <property type="evidence" value="ECO:0007669"/>
    <property type="project" value="TreeGrafter"/>
</dbReference>
<dbReference type="AlphaFoldDB" id="A0A2G9PP92"/>
<dbReference type="InterPro" id="IPR035892">
    <property type="entry name" value="C2_domain_sf"/>
</dbReference>
<dbReference type="GO" id="GO:0019992">
    <property type="term" value="F:diacylglycerol binding"/>
    <property type="evidence" value="ECO:0007669"/>
    <property type="project" value="InterPro"/>
</dbReference>
<dbReference type="Gene3D" id="2.60.40.150">
    <property type="entry name" value="C2 domain"/>
    <property type="match status" value="1"/>
</dbReference>
<gene>
    <name evidence="2" type="ORF">AB205_0137260</name>
</gene>
<protein>
    <recommendedName>
        <fullName evidence="1">C2 domain-containing protein</fullName>
    </recommendedName>
</protein>
<dbReference type="SMART" id="SM00239">
    <property type="entry name" value="C2"/>
    <property type="match status" value="1"/>
</dbReference>
<dbReference type="Pfam" id="PF00168">
    <property type="entry name" value="C2"/>
    <property type="match status" value="1"/>
</dbReference>
<dbReference type="GO" id="GO:0042734">
    <property type="term" value="C:presynaptic membrane"/>
    <property type="evidence" value="ECO:0007669"/>
    <property type="project" value="TreeGrafter"/>
</dbReference>
<evidence type="ECO:0000313" key="3">
    <source>
        <dbReference type="Proteomes" id="UP000228934"/>
    </source>
</evidence>
<dbReference type="GO" id="GO:0098831">
    <property type="term" value="C:presynaptic active zone cytoplasmic component"/>
    <property type="evidence" value="ECO:0007669"/>
    <property type="project" value="TreeGrafter"/>
</dbReference>
<feature type="domain" description="C2" evidence="1">
    <location>
        <begin position="1"/>
        <end position="90"/>
    </location>
</feature>
<dbReference type="GO" id="GO:0031594">
    <property type="term" value="C:neuromuscular junction"/>
    <property type="evidence" value="ECO:0007669"/>
    <property type="project" value="TreeGrafter"/>
</dbReference>
<name>A0A2G9PP92_AQUCT</name>
<dbReference type="InterPro" id="IPR027080">
    <property type="entry name" value="Unc-13"/>
</dbReference>
<accession>A0A2G9PP92</accession>
<dbReference type="GO" id="GO:0016082">
    <property type="term" value="P:synaptic vesicle priming"/>
    <property type="evidence" value="ECO:0007669"/>
    <property type="project" value="TreeGrafter"/>
</dbReference>
<dbReference type="GO" id="GO:0005516">
    <property type="term" value="F:calmodulin binding"/>
    <property type="evidence" value="ECO:0007669"/>
    <property type="project" value="TreeGrafter"/>
</dbReference>
<dbReference type="EMBL" id="KV922578">
    <property type="protein sequence ID" value="PIO05155.1"/>
    <property type="molecule type" value="Genomic_DNA"/>
</dbReference>
<evidence type="ECO:0000313" key="2">
    <source>
        <dbReference type="EMBL" id="PIO05155.1"/>
    </source>
</evidence>
<dbReference type="GO" id="GO:0061789">
    <property type="term" value="P:dense core granule priming"/>
    <property type="evidence" value="ECO:0007669"/>
    <property type="project" value="TreeGrafter"/>
</dbReference>
<sequence length="134" mass="15446">MFRPFVEVYVLGPSLADKKRKLSTKTKSNTWSPKYNETFQFILGNEEKPAAYELHLCVKDYCFAREDRIIGMTVIQLKGIVEKGNCASWYPLTKNICMDETGLTILRILSQRSNDEVSKEFVKLKSDTRSPEEV</sequence>